<proteinExistence type="predicted"/>
<evidence type="ECO:0000313" key="1">
    <source>
        <dbReference type="EnsemblPlants" id="AET3Gv20637000.13"/>
    </source>
</evidence>
<organism evidence="1 2">
    <name type="scientific">Aegilops tauschii subsp. strangulata</name>
    <name type="common">Goatgrass</name>
    <dbReference type="NCBI Taxonomy" id="200361"/>
    <lineage>
        <taxon>Eukaryota</taxon>
        <taxon>Viridiplantae</taxon>
        <taxon>Streptophyta</taxon>
        <taxon>Embryophyta</taxon>
        <taxon>Tracheophyta</taxon>
        <taxon>Spermatophyta</taxon>
        <taxon>Magnoliopsida</taxon>
        <taxon>Liliopsida</taxon>
        <taxon>Poales</taxon>
        <taxon>Poaceae</taxon>
        <taxon>BOP clade</taxon>
        <taxon>Pooideae</taxon>
        <taxon>Triticodae</taxon>
        <taxon>Triticeae</taxon>
        <taxon>Triticinae</taxon>
        <taxon>Aegilops</taxon>
    </lineage>
</organism>
<dbReference type="Gramene" id="AET3Gv20637000.13">
    <property type="protein sequence ID" value="AET3Gv20637000.13"/>
    <property type="gene ID" value="AET3Gv20637000"/>
</dbReference>
<protein>
    <submittedName>
        <fullName evidence="1">Uncharacterized protein</fullName>
    </submittedName>
</protein>
<keyword evidence="2" id="KW-1185">Reference proteome</keyword>
<evidence type="ECO:0000313" key="2">
    <source>
        <dbReference type="Proteomes" id="UP000015105"/>
    </source>
</evidence>
<reference evidence="1" key="5">
    <citation type="journal article" date="2021" name="G3 (Bethesda)">
        <title>Aegilops tauschii genome assembly Aet v5.0 features greater sequence contiguity and improved annotation.</title>
        <authorList>
            <person name="Wang L."/>
            <person name="Zhu T."/>
            <person name="Rodriguez J.C."/>
            <person name="Deal K.R."/>
            <person name="Dubcovsky J."/>
            <person name="McGuire P.E."/>
            <person name="Lux T."/>
            <person name="Spannagl M."/>
            <person name="Mayer K.F.X."/>
            <person name="Baldrich P."/>
            <person name="Meyers B.C."/>
            <person name="Huo N."/>
            <person name="Gu Y.Q."/>
            <person name="Zhou H."/>
            <person name="Devos K.M."/>
            <person name="Bennetzen J.L."/>
            <person name="Unver T."/>
            <person name="Budak H."/>
            <person name="Gulick P.J."/>
            <person name="Galiba G."/>
            <person name="Kalapos B."/>
            <person name="Nelson D.R."/>
            <person name="Li P."/>
            <person name="You F.M."/>
            <person name="Luo M.C."/>
            <person name="Dvorak J."/>
        </authorList>
    </citation>
    <scope>NUCLEOTIDE SEQUENCE [LARGE SCALE GENOMIC DNA]</scope>
    <source>
        <strain evidence="1">cv. AL8/78</strain>
    </source>
</reference>
<reference evidence="2" key="2">
    <citation type="journal article" date="2017" name="Nat. Plants">
        <title>The Aegilops tauschii genome reveals multiple impacts of transposons.</title>
        <authorList>
            <person name="Zhao G."/>
            <person name="Zou C."/>
            <person name="Li K."/>
            <person name="Wang K."/>
            <person name="Li T."/>
            <person name="Gao L."/>
            <person name="Zhang X."/>
            <person name="Wang H."/>
            <person name="Yang Z."/>
            <person name="Liu X."/>
            <person name="Jiang W."/>
            <person name="Mao L."/>
            <person name="Kong X."/>
            <person name="Jiao Y."/>
            <person name="Jia J."/>
        </authorList>
    </citation>
    <scope>NUCLEOTIDE SEQUENCE [LARGE SCALE GENOMIC DNA]</scope>
    <source>
        <strain evidence="2">cv. AL8/78</strain>
    </source>
</reference>
<reference evidence="1" key="3">
    <citation type="journal article" date="2017" name="Nature">
        <title>Genome sequence of the progenitor of the wheat D genome Aegilops tauschii.</title>
        <authorList>
            <person name="Luo M.C."/>
            <person name="Gu Y.Q."/>
            <person name="Puiu D."/>
            <person name="Wang H."/>
            <person name="Twardziok S.O."/>
            <person name="Deal K.R."/>
            <person name="Huo N."/>
            <person name="Zhu T."/>
            <person name="Wang L."/>
            <person name="Wang Y."/>
            <person name="McGuire P.E."/>
            <person name="Liu S."/>
            <person name="Long H."/>
            <person name="Ramasamy R.K."/>
            <person name="Rodriguez J.C."/>
            <person name="Van S.L."/>
            <person name="Yuan L."/>
            <person name="Wang Z."/>
            <person name="Xia Z."/>
            <person name="Xiao L."/>
            <person name="Anderson O.D."/>
            <person name="Ouyang S."/>
            <person name="Liang Y."/>
            <person name="Zimin A.V."/>
            <person name="Pertea G."/>
            <person name="Qi P."/>
            <person name="Bennetzen J.L."/>
            <person name="Dai X."/>
            <person name="Dawson M.W."/>
            <person name="Muller H.G."/>
            <person name="Kugler K."/>
            <person name="Rivarola-Duarte L."/>
            <person name="Spannagl M."/>
            <person name="Mayer K.F.X."/>
            <person name="Lu F.H."/>
            <person name="Bevan M.W."/>
            <person name="Leroy P."/>
            <person name="Li P."/>
            <person name="You F.M."/>
            <person name="Sun Q."/>
            <person name="Liu Z."/>
            <person name="Lyons E."/>
            <person name="Wicker T."/>
            <person name="Salzberg S.L."/>
            <person name="Devos K.M."/>
            <person name="Dvorak J."/>
        </authorList>
    </citation>
    <scope>NUCLEOTIDE SEQUENCE [LARGE SCALE GENOMIC DNA]</scope>
    <source>
        <strain evidence="1">cv. AL8/78</strain>
    </source>
</reference>
<reference evidence="1" key="4">
    <citation type="submission" date="2019-03" db="UniProtKB">
        <authorList>
            <consortium name="EnsemblPlants"/>
        </authorList>
    </citation>
    <scope>IDENTIFICATION</scope>
</reference>
<dbReference type="AlphaFoldDB" id="A0A453FBY4"/>
<accession>A0A453FBY4</accession>
<sequence>LPAPLLSPPSYYVLMATRRGCMCTNEPQFLLPNPARGGEGEESFPAGKPAARPHVFIPRLGRRRAERERSGGAERSAMLALGCGASGFTDRCRRPPPLVANLWSFKPF</sequence>
<name>A0A453FBY4_AEGTS</name>
<dbReference type="Proteomes" id="UP000015105">
    <property type="component" value="Chromosome 3D"/>
</dbReference>
<reference evidence="2" key="1">
    <citation type="journal article" date="2014" name="Science">
        <title>Ancient hybridizations among the ancestral genomes of bread wheat.</title>
        <authorList>
            <consortium name="International Wheat Genome Sequencing Consortium,"/>
            <person name="Marcussen T."/>
            <person name="Sandve S.R."/>
            <person name="Heier L."/>
            <person name="Spannagl M."/>
            <person name="Pfeifer M."/>
            <person name="Jakobsen K.S."/>
            <person name="Wulff B.B."/>
            <person name="Steuernagel B."/>
            <person name="Mayer K.F."/>
            <person name="Olsen O.A."/>
        </authorList>
    </citation>
    <scope>NUCLEOTIDE SEQUENCE [LARGE SCALE GENOMIC DNA]</scope>
    <source>
        <strain evidence="2">cv. AL8/78</strain>
    </source>
</reference>
<dbReference type="EnsemblPlants" id="AET3Gv20637000.13">
    <property type="protein sequence ID" value="AET3Gv20637000.13"/>
    <property type="gene ID" value="AET3Gv20637000"/>
</dbReference>